<comment type="caution">
    <text evidence="3">The sequence shown here is derived from an EMBL/GenBank/DDBJ whole genome shotgun (WGS) entry which is preliminary data.</text>
</comment>
<gene>
    <name evidence="3" type="ORF">T459_25809</name>
</gene>
<dbReference type="SUPFAM" id="SSF52058">
    <property type="entry name" value="L domain-like"/>
    <property type="match status" value="1"/>
</dbReference>
<dbReference type="GO" id="GO:0019005">
    <property type="term" value="C:SCF ubiquitin ligase complex"/>
    <property type="evidence" value="ECO:0000318"/>
    <property type="project" value="GO_Central"/>
</dbReference>
<reference evidence="3 4" key="1">
    <citation type="journal article" date="2014" name="Nat. Genet.">
        <title>Genome sequence of the hot pepper provides insights into the evolution of pungency in Capsicum species.</title>
        <authorList>
            <person name="Kim S."/>
            <person name="Park M."/>
            <person name="Yeom S.I."/>
            <person name="Kim Y.M."/>
            <person name="Lee J.M."/>
            <person name="Lee H.A."/>
            <person name="Seo E."/>
            <person name="Choi J."/>
            <person name="Cheong K."/>
            <person name="Kim K.T."/>
            <person name="Jung K."/>
            <person name="Lee G.W."/>
            <person name="Oh S.K."/>
            <person name="Bae C."/>
            <person name="Kim S.B."/>
            <person name="Lee H.Y."/>
            <person name="Kim S.Y."/>
            <person name="Kim M.S."/>
            <person name="Kang B.C."/>
            <person name="Jo Y.D."/>
            <person name="Yang H.B."/>
            <person name="Jeong H.J."/>
            <person name="Kang W.H."/>
            <person name="Kwon J.K."/>
            <person name="Shin C."/>
            <person name="Lim J.Y."/>
            <person name="Park J.H."/>
            <person name="Huh J.H."/>
            <person name="Kim J.S."/>
            <person name="Kim B.D."/>
            <person name="Cohen O."/>
            <person name="Paran I."/>
            <person name="Suh M.C."/>
            <person name="Lee S.B."/>
            <person name="Kim Y.K."/>
            <person name="Shin Y."/>
            <person name="Noh S.J."/>
            <person name="Park J."/>
            <person name="Seo Y.S."/>
            <person name="Kwon S.Y."/>
            <person name="Kim H.A."/>
            <person name="Park J.M."/>
            <person name="Kim H.J."/>
            <person name="Choi S.B."/>
            <person name="Bosland P.W."/>
            <person name="Reeves G."/>
            <person name="Jo S.H."/>
            <person name="Lee B.W."/>
            <person name="Cho H.T."/>
            <person name="Choi H.S."/>
            <person name="Lee M.S."/>
            <person name="Yu Y."/>
            <person name="Do Choi Y."/>
            <person name="Park B.S."/>
            <person name="van Deynze A."/>
            <person name="Ashrafi H."/>
            <person name="Hill T."/>
            <person name="Kim W.T."/>
            <person name="Pai H.S."/>
            <person name="Ahn H.K."/>
            <person name="Yeam I."/>
            <person name="Giovannoni J.J."/>
            <person name="Rose J.K."/>
            <person name="Sorensen I."/>
            <person name="Lee S.J."/>
            <person name="Kim R.W."/>
            <person name="Choi I.Y."/>
            <person name="Choi B.S."/>
            <person name="Lim J.S."/>
            <person name="Lee Y.H."/>
            <person name="Choi D."/>
        </authorList>
    </citation>
    <scope>NUCLEOTIDE SEQUENCE [LARGE SCALE GENOMIC DNA]</scope>
    <source>
        <strain evidence="4">cv. CM334</strain>
    </source>
</reference>
<dbReference type="InterPro" id="IPR006553">
    <property type="entry name" value="Leu-rich_rpt_Cys-con_subtyp"/>
</dbReference>
<accession>A0A2G2YLY2</accession>
<dbReference type="STRING" id="4072.A0A2G2YLY2"/>
<dbReference type="AlphaFoldDB" id="A0A2G2YLY2"/>
<proteinExistence type="predicted"/>
<dbReference type="Gene3D" id="3.80.10.10">
    <property type="entry name" value="Ribonuclease Inhibitor"/>
    <property type="match status" value="2"/>
</dbReference>
<evidence type="ECO:0000259" key="2">
    <source>
        <dbReference type="Pfam" id="PF07707"/>
    </source>
</evidence>
<dbReference type="GO" id="GO:0031146">
    <property type="term" value="P:SCF-dependent proteasomal ubiquitin-dependent protein catabolic process"/>
    <property type="evidence" value="ECO:0000318"/>
    <property type="project" value="GO_Central"/>
</dbReference>
<name>A0A2G2YLY2_CAPAN</name>
<keyword evidence="4" id="KW-1185">Reference proteome</keyword>
<dbReference type="OMA" id="NIKGCAL"/>
<evidence type="ECO:0000313" key="4">
    <source>
        <dbReference type="Proteomes" id="UP000222542"/>
    </source>
</evidence>
<reference evidence="3 4" key="2">
    <citation type="journal article" date="2017" name="Genome Biol.">
        <title>New reference genome sequences of hot pepper reveal the massive evolution of plant disease-resistance genes by retroduplication.</title>
        <authorList>
            <person name="Kim S."/>
            <person name="Park J."/>
            <person name="Yeom S.I."/>
            <person name="Kim Y.M."/>
            <person name="Seo E."/>
            <person name="Kim K.T."/>
            <person name="Kim M.S."/>
            <person name="Lee J.M."/>
            <person name="Cheong K."/>
            <person name="Shin H.S."/>
            <person name="Kim S.B."/>
            <person name="Han K."/>
            <person name="Lee J."/>
            <person name="Park M."/>
            <person name="Lee H.A."/>
            <person name="Lee H.Y."/>
            <person name="Lee Y."/>
            <person name="Oh S."/>
            <person name="Lee J.H."/>
            <person name="Choi E."/>
            <person name="Choi E."/>
            <person name="Lee S.E."/>
            <person name="Jeon J."/>
            <person name="Kim H."/>
            <person name="Choi G."/>
            <person name="Song H."/>
            <person name="Lee J."/>
            <person name="Lee S.C."/>
            <person name="Kwon J.K."/>
            <person name="Lee H.Y."/>
            <person name="Koo N."/>
            <person name="Hong Y."/>
            <person name="Kim R.W."/>
            <person name="Kang W.H."/>
            <person name="Huh J.H."/>
            <person name="Kang B.C."/>
            <person name="Yang T.J."/>
            <person name="Lee Y.H."/>
            <person name="Bennetzen J.L."/>
            <person name="Choi D."/>
        </authorList>
    </citation>
    <scope>NUCLEOTIDE SEQUENCE [LARGE SCALE GENOMIC DNA]</scope>
    <source>
        <strain evidence="4">cv. CM334</strain>
    </source>
</reference>
<organism evidence="3 4">
    <name type="scientific">Capsicum annuum</name>
    <name type="common">Capsicum pepper</name>
    <dbReference type="NCBI Taxonomy" id="4072"/>
    <lineage>
        <taxon>Eukaryota</taxon>
        <taxon>Viridiplantae</taxon>
        <taxon>Streptophyta</taxon>
        <taxon>Embryophyta</taxon>
        <taxon>Tracheophyta</taxon>
        <taxon>Spermatophyta</taxon>
        <taxon>Magnoliopsida</taxon>
        <taxon>eudicotyledons</taxon>
        <taxon>Gunneridae</taxon>
        <taxon>Pentapetalae</taxon>
        <taxon>asterids</taxon>
        <taxon>lamiids</taxon>
        <taxon>Solanales</taxon>
        <taxon>Solanaceae</taxon>
        <taxon>Solanoideae</taxon>
        <taxon>Capsiceae</taxon>
        <taxon>Capsicum</taxon>
    </lineage>
</organism>
<protein>
    <recommendedName>
        <fullName evidence="2">BACK domain-containing protein</fullName>
    </recommendedName>
</protein>
<dbReference type="Proteomes" id="UP000222542">
    <property type="component" value="Unassembled WGS sequence"/>
</dbReference>
<dbReference type="Gene3D" id="1.25.40.420">
    <property type="match status" value="1"/>
</dbReference>
<comment type="function">
    <text evidence="1">May act as a substrate-specific adapter of an E3 ubiquitin-protein ligase complex (CUL3-RBX1-BTB) which mediates the ubiquitination and subsequent proteasomal degradation of target proteins.</text>
</comment>
<dbReference type="PANTHER" id="PTHR37610:SF78">
    <property type="entry name" value="GAG-POLYPEPTIDE OF LTR COPIA-TYPE-RELATED"/>
    <property type="match status" value="1"/>
</dbReference>
<dbReference type="PANTHER" id="PTHR37610">
    <property type="entry name" value="CCHC-TYPE DOMAIN-CONTAINING PROTEIN"/>
    <property type="match status" value="1"/>
</dbReference>
<dbReference type="InterPro" id="IPR011705">
    <property type="entry name" value="BACK"/>
</dbReference>
<feature type="non-terminal residue" evidence="3">
    <location>
        <position position="1"/>
    </location>
</feature>
<dbReference type="Gramene" id="PHT70705">
    <property type="protein sequence ID" value="PHT70705"/>
    <property type="gene ID" value="T459_25809"/>
</dbReference>
<evidence type="ECO:0000256" key="1">
    <source>
        <dbReference type="ARBA" id="ARBA00002668"/>
    </source>
</evidence>
<dbReference type="InterPro" id="IPR032675">
    <property type="entry name" value="LRR_dom_sf"/>
</dbReference>
<dbReference type="EMBL" id="AYRZ02000010">
    <property type="protein sequence ID" value="PHT70705.1"/>
    <property type="molecule type" value="Genomic_DNA"/>
</dbReference>
<dbReference type="Pfam" id="PF07707">
    <property type="entry name" value="BACK"/>
    <property type="match status" value="1"/>
</dbReference>
<evidence type="ECO:0000313" key="3">
    <source>
        <dbReference type="EMBL" id="PHT70705.1"/>
    </source>
</evidence>
<dbReference type="SMART" id="SM00367">
    <property type="entry name" value="LRR_CC"/>
    <property type="match status" value="5"/>
</dbReference>
<feature type="domain" description="BACK" evidence="2">
    <location>
        <begin position="96"/>
        <end position="175"/>
    </location>
</feature>
<sequence>ESCFDSISVHWDMESLLSLLRFTFGCSLDLTSENFLPLYEAALFFGVDKLLLVCRSWLDYVTSEVRIRPPQLRLEDLVLIWDYGRENAIDFIPQLTGYLARNFIWMASCDSFHNIPFELLLSCVKHPCLTVDSEMHLCDAILLWLAANTKPSDLLSSTGDSRLEILREIRTGLLSLPFAAGKRRCPFFSKFAERSVVAICSLATSRSFSLADILGGGDCKLRIRLTEYTKVLDLSGCPQISLPLLLLDMLPSSNNLDKMLMKKLNQLSLKLERHMDISRIQWDIFPVLTFEAVQVVDVSNCSVLHLEAAIECFSKSFPSLTTLKAAYILNFRTMMLYQLLQRCPLLSDIDLIVDSTPVIPAKVSVIASFPDVTLQISTSSSDETYASVPVFHFSGQLSNITKLILEGRTDIYDSDLHNIAECCPFLCCINLNACTSITDSGISILVLKCIELHSIYACDTSFGHNCVLSLCCSISRFDAVEMKMADRTNSLAYKLQILHIGGCKGINEISLLELISQTHRIRSLCLRETQLVDNSLYKFSGSSLEMLDVSDTKVSFHAVGHVVRGNPYLKCLIARGCRHLLQEENDTLENSPVLSYNCPVFYYELGKSCNLEEISLGWGFSFFSLEALRPAIKMLKTFIVGLGGSLGEDGLKLVPTFCPWLETLILYFQVISDSVVRNILGTLKNLQVLALCYCFGEISSLSFQSSAPRLRKLKLERVSAHMTNDDLLILTQNCMNLTELSLVGCRRLNSDSGFLSFLKDFLSQDLKVQVMANGVNGVEMGGGSTSSAGVVTAMDYNHPFFLSPTDVSGRNKLGLVHGSCTKEKISSELGNHGERVNAIVLSWIMNSVSKELLGGIMYASVASVVWNELFERFNKVDDARTFNLHKEIATLSQGTTPMSFSKLKDLWEEFEALVPAPGCDCEKSKEVVLHLQKLKLFQFLMGLNETYTQARSQILLMTPLPTVNQAYAMIMGDESHKAVATNAGVLGSGPAGAGGSLDLAMFTNGTQKFKKNYNL</sequence>